<dbReference type="FunFam" id="3.30.420.10:FF:000089">
    <property type="entry name" value="Ribonuclease H"/>
    <property type="match status" value="1"/>
</dbReference>
<dbReference type="SUPFAM" id="SSF53098">
    <property type="entry name" value="Ribonuclease H-like"/>
    <property type="match status" value="1"/>
</dbReference>
<dbReference type="GO" id="GO:0003676">
    <property type="term" value="F:nucleic acid binding"/>
    <property type="evidence" value="ECO:0007669"/>
    <property type="project" value="InterPro"/>
</dbReference>
<feature type="binding site" evidence="11">
    <location>
        <position position="47"/>
    </location>
    <ligand>
        <name>Mg(2+)</name>
        <dbReference type="ChEBI" id="CHEBI:18420"/>
        <label>1</label>
    </ligand>
</feature>
<dbReference type="HAMAP" id="MF_00042">
    <property type="entry name" value="RNase_H"/>
    <property type="match status" value="1"/>
</dbReference>
<keyword evidence="6 11" id="KW-0540">Nuclease</keyword>
<evidence type="ECO:0000256" key="11">
    <source>
        <dbReference type="HAMAP-Rule" id="MF_00042"/>
    </source>
</evidence>
<reference evidence="13 14" key="1">
    <citation type="submission" date="2018-03" db="EMBL/GenBank/DDBJ databases">
        <title>Genome sequence of Moorella stamsii DSM 26217.</title>
        <authorList>
            <person name="Poehlein A."/>
            <person name="Daniel R."/>
        </authorList>
    </citation>
    <scope>NUCLEOTIDE SEQUENCE [LARGE SCALE GENOMIC DNA]</scope>
    <source>
        <strain evidence="14">DSM 26217</strain>
    </source>
</reference>
<evidence type="ECO:0000256" key="3">
    <source>
        <dbReference type="ARBA" id="ARBA00005300"/>
    </source>
</evidence>
<evidence type="ECO:0000256" key="7">
    <source>
        <dbReference type="ARBA" id="ARBA00022723"/>
    </source>
</evidence>
<keyword evidence="14" id="KW-1185">Reference proteome</keyword>
<feature type="binding site" evidence="11">
    <location>
        <position position="9"/>
    </location>
    <ligand>
        <name>Mg(2+)</name>
        <dbReference type="ChEBI" id="CHEBI:18420"/>
        <label>2</label>
    </ligand>
</feature>
<dbReference type="GO" id="GO:0000287">
    <property type="term" value="F:magnesium ion binding"/>
    <property type="evidence" value="ECO:0007669"/>
    <property type="project" value="UniProtKB-UniRule"/>
</dbReference>
<keyword evidence="8 11" id="KW-0255">Endonuclease</keyword>
<dbReference type="Gene3D" id="3.30.420.10">
    <property type="entry name" value="Ribonuclease H-like superfamily/Ribonuclease H"/>
    <property type="match status" value="1"/>
</dbReference>
<comment type="similarity">
    <text evidence="3 11">Belongs to the RNase H family.</text>
</comment>
<dbReference type="InterPro" id="IPR022892">
    <property type="entry name" value="RNaseHI"/>
</dbReference>
<evidence type="ECO:0000256" key="2">
    <source>
        <dbReference type="ARBA" id="ARBA00004065"/>
    </source>
</evidence>
<dbReference type="InterPro" id="IPR050092">
    <property type="entry name" value="RNase_H"/>
</dbReference>
<comment type="catalytic activity">
    <reaction evidence="1 11">
        <text>Endonucleolytic cleavage to 5'-phosphomonoester.</text>
        <dbReference type="EC" id="3.1.26.4"/>
    </reaction>
</comment>
<comment type="function">
    <text evidence="2 11">Endonuclease that specifically degrades the RNA of RNA-DNA hybrids.</text>
</comment>
<dbReference type="NCBIfam" id="NF001236">
    <property type="entry name" value="PRK00203.1"/>
    <property type="match status" value="1"/>
</dbReference>
<dbReference type="Pfam" id="PF00075">
    <property type="entry name" value="RNase_H"/>
    <property type="match status" value="1"/>
</dbReference>
<dbReference type="GO" id="GO:0005737">
    <property type="term" value="C:cytoplasm"/>
    <property type="evidence" value="ECO:0007669"/>
    <property type="project" value="UniProtKB-SubCell"/>
</dbReference>
<keyword evidence="7 11" id="KW-0479">Metal-binding</keyword>
<evidence type="ECO:0000313" key="14">
    <source>
        <dbReference type="Proteomes" id="UP000239430"/>
    </source>
</evidence>
<comment type="caution">
    <text evidence="13">The sequence shown here is derived from an EMBL/GenBank/DDBJ whole genome shotgun (WGS) entry which is preliminary data.</text>
</comment>
<proteinExistence type="inferred from homology"/>
<protein>
    <recommendedName>
        <fullName evidence="5 11">Ribonuclease H</fullName>
        <shortName evidence="11">RNase H</shortName>
        <ecNumber evidence="5 11">3.1.26.4</ecNumber>
    </recommendedName>
</protein>
<evidence type="ECO:0000256" key="5">
    <source>
        <dbReference type="ARBA" id="ARBA00012180"/>
    </source>
</evidence>
<dbReference type="InterPro" id="IPR012337">
    <property type="entry name" value="RNaseH-like_sf"/>
</dbReference>
<evidence type="ECO:0000256" key="6">
    <source>
        <dbReference type="ARBA" id="ARBA00022722"/>
    </source>
</evidence>
<dbReference type="EMBL" id="PVXL01000019">
    <property type="protein sequence ID" value="PRR76765.1"/>
    <property type="molecule type" value="Genomic_DNA"/>
</dbReference>
<dbReference type="InterPro" id="IPR036397">
    <property type="entry name" value="RNaseH_sf"/>
</dbReference>
<dbReference type="PANTHER" id="PTHR10642">
    <property type="entry name" value="RIBONUCLEASE H1"/>
    <property type="match status" value="1"/>
</dbReference>
<name>A0A9X7J4W8_9FIRM</name>
<evidence type="ECO:0000313" key="13">
    <source>
        <dbReference type="EMBL" id="PRR76765.1"/>
    </source>
</evidence>
<gene>
    <name evidence="11 13" type="primary">rnhA</name>
    <name evidence="13" type="ORF">MOST_04110</name>
</gene>
<evidence type="ECO:0000256" key="4">
    <source>
        <dbReference type="ARBA" id="ARBA00011245"/>
    </source>
</evidence>
<evidence type="ECO:0000259" key="12">
    <source>
        <dbReference type="PROSITE" id="PS50879"/>
    </source>
</evidence>
<keyword evidence="9 11" id="KW-0378">Hydrolase</keyword>
<dbReference type="GO" id="GO:0004523">
    <property type="term" value="F:RNA-DNA hybrid ribonuclease activity"/>
    <property type="evidence" value="ECO:0007669"/>
    <property type="project" value="UniProtKB-UniRule"/>
</dbReference>
<comment type="cofactor">
    <cofactor evidence="11">
        <name>Mg(2+)</name>
        <dbReference type="ChEBI" id="CHEBI:18420"/>
    </cofactor>
    <text evidence="11">Binds 1 Mg(2+) ion per subunit. May bind a second metal ion at a regulatory site, or after substrate binding.</text>
</comment>
<dbReference type="EC" id="3.1.26.4" evidence="5 11"/>
<keyword evidence="10 11" id="KW-0460">Magnesium</keyword>
<dbReference type="AlphaFoldDB" id="A0A9X7J4W8"/>
<organism evidence="13 14">
    <name type="scientific">Neomoorella stamsii</name>
    <dbReference type="NCBI Taxonomy" id="1266720"/>
    <lineage>
        <taxon>Bacteria</taxon>
        <taxon>Bacillati</taxon>
        <taxon>Bacillota</taxon>
        <taxon>Clostridia</taxon>
        <taxon>Neomoorellales</taxon>
        <taxon>Neomoorellaceae</taxon>
        <taxon>Neomoorella</taxon>
    </lineage>
</organism>
<evidence type="ECO:0000256" key="10">
    <source>
        <dbReference type="ARBA" id="ARBA00022842"/>
    </source>
</evidence>
<dbReference type="PANTHER" id="PTHR10642:SF26">
    <property type="entry name" value="RIBONUCLEASE H1"/>
    <property type="match status" value="1"/>
</dbReference>
<accession>A0A9X7J4W8</accession>
<dbReference type="GO" id="GO:0043137">
    <property type="term" value="P:DNA replication, removal of RNA primer"/>
    <property type="evidence" value="ECO:0007669"/>
    <property type="project" value="TreeGrafter"/>
</dbReference>
<feature type="domain" description="RNase H type-1" evidence="12">
    <location>
        <begin position="1"/>
        <end position="142"/>
    </location>
</feature>
<dbReference type="RefSeq" id="WP_054935948.1">
    <property type="nucleotide sequence ID" value="NZ_PVXL01000019.1"/>
</dbReference>
<feature type="binding site" evidence="11">
    <location>
        <position position="134"/>
    </location>
    <ligand>
        <name>Mg(2+)</name>
        <dbReference type="ChEBI" id="CHEBI:18420"/>
        <label>2</label>
    </ligand>
</feature>
<dbReference type="PROSITE" id="PS50879">
    <property type="entry name" value="RNASE_H_1"/>
    <property type="match status" value="1"/>
</dbReference>
<comment type="subcellular location">
    <subcellularLocation>
        <location evidence="11">Cytoplasm</location>
    </subcellularLocation>
</comment>
<keyword evidence="11" id="KW-0963">Cytoplasm</keyword>
<dbReference type="CDD" id="cd09278">
    <property type="entry name" value="RNase_HI_prokaryote_like"/>
    <property type="match status" value="1"/>
</dbReference>
<dbReference type="Proteomes" id="UP000239430">
    <property type="component" value="Unassembled WGS sequence"/>
</dbReference>
<feature type="binding site" evidence="11">
    <location>
        <position position="9"/>
    </location>
    <ligand>
        <name>Mg(2+)</name>
        <dbReference type="ChEBI" id="CHEBI:18420"/>
        <label>1</label>
    </ligand>
</feature>
<evidence type="ECO:0000256" key="1">
    <source>
        <dbReference type="ARBA" id="ARBA00000077"/>
    </source>
</evidence>
<feature type="binding site" evidence="11">
    <location>
        <position position="69"/>
    </location>
    <ligand>
        <name>Mg(2+)</name>
        <dbReference type="ChEBI" id="CHEBI:18420"/>
        <label>1</label>
    </ligand>
</feature>
<dbReference type="InterPro" id="IPR002156">
    <property type="entry name" value="RNaseH_domain"/>
</dbReference>
<comment type="subunit">
    <text evidence="4 11">Monomer.</text>
</comment>
<evidence type="ECO:0000256" key="9">
    <source>
        <dbReference type="ARBA" id="ARBA00022801"/>
    </source>
</evidence>
<sequence length="151" mass="17170">MKEVTIYTDGACSGNPGPGGWGAVLIYGDKRKEISGAEARTTNQRMEITAAIAALKALKEPCRVRLYSDSAYLVNAFRQGWLDRWQRNGWQTVKKEPVENQDLWRELLQLTARHRVEWLKVKGHSDNAENNRCDELARAAIARLLKQEFPS</sequence>
<evidence type="ECO:0000256" key="8">
    <source>
        <dbReference type="ARBA" id="ARBA00022759"/>
    </source>
</evidence>